<dbReference type="InterPro" id="IPR025734">
    <property type="entry name" value="EspG"/>
</dbReference>
<evidence type="ECO:0000313" key="6">
    <source>
        <dbReference type="Proteomes" id="UP001317870"/>
    </source>
</evidence>
<comment type="subcellular location">
    <subcellularLocation>
        <location evidence="1">Cytoplasm</location>
    </subcellularLocation>
</comment>
<gene>
    <name evidence="5" type="ORF">IFM12276_07060</name>
</gene>
<dbReference type="RefSeq" id="WP_281877646.1">
    <property type="nucleotide sequence ID" value="NZ_AP026976.1"/>
</dbReference>
<name>A0ABM8CRT6_9NOCA</name>
<keyword evidence="3" id="KW-0963">Cytoplasm</keyword>
<evidence type="ECO:0000256" key="4">
    <source>
        <dbReference type="ARBA" id="ARBA00023186"/>
    </source>
</evidence>
<keyword evidence="6" id="KW-1185">Reference proteome</keyword>
<sequence length="246" mass="27708">MTAQWSLSAEQFAAAWFGTGQDRMPFPFRFTSRFPGLHEYQEYQRQFRAELGRDERLPLRGAITTLAGPDWRVELFGYDNTREGVELRVVACGTRGGSGVLAVQSPAPDGGRVLLRRCRTDQLATEVVRSLPDTPAGTVGERSFLLDDLNDDRPDLFGNAPASQAKERYRRFWRQSCTTRGTAVVLLGPRNAEPLRTGRLRWIDTPDGRYCEVPANRALMIRPGTSADIARYLDESIVRAKARMDR</sequence>
<evidence type="ECO:0000313" key="5">
    <source>
        <dbReference type="EMBL" id="BDT97677.1"/>
    </source>
</evidence>
<organism evidence="5 6">
    <name type="scientific">Nocardia sputorum</name>
    <dbReference type="NCBI Taxonomy" id="2984338"/>
    <lineage>
        <taxon>Bacteria</taxon>
        <taxon>Bacillati</taxon>
        <taxon>Actinomycetota</taxon>
        <taxon>Actinomycetes</taxon>
        <taxon>Mycobacteriales</taxon>
        <taxon>Nocardiaceae</taxon>
        <taxon>Nocardia</taxon>
    </lineage>
</organism>
<protein>
    <recommendedName>
        <fullName evidence="7">ESX secretion-associated protein EspG</fullName>
    </recommendedName>
</protein>
<dbReference type="Pfam" id="PF14011">
    <property type="entry name" value="ESX-1_EspG"/>
    <property type="match status" value="1"/>
</dbReference>
<dbReference type="EMBL" id="AP026978">
    <property type="protein sequence ID" value="BDT97677.1"/>
    <property type="molecule type" value="Genomic_DNA"/>
</dbReference>
<evidence type="ECO:0000256" key="3">
    <source>
        <dbReference type="ARBA" id="ARBA00022490"/>
    </source>
</evidence>
<keyword evidence="4" id="KW-0143">Chaperone</keyword>
<reference evidence="5 6" key="1">
    <citation type="submission" date="2022-11" db="EMBL/GenBank/DDBJ databases">
        <title>Genome Sequencing of Nocardia sp. ON39_IFM12276 and assembly.</title>
        <authorList>
            <person name="Shimojima M."/>
            <person name="Toyokawa M."/>
            <person name="Uesaka K."/>
        </authorList>
    </citation>
    <scope>NUCLEOTIDE SEQUENCE [LARGE SCALE GENOMIC DNA]</scope>
    <source>
        <strain evidence="5 6">IFM 12276</strain>
    </source>
</reference>
<dbReference type="Proteomes" id="UP001317870">
    <property type="component" value="Chromosome"/>
</dbReference>
<proteinExistence type="inferred from homology"/>
<evidence type="ECO:0000256" key="1">
    <source>
        <dbReference type="ARBA" id="ARBA00004496"/>
    </source>
</evidence>
<comment type="similarity">
    <text evidence="2">Belongs to the EspG family.</text>
</comment>
<evidence type="ECO:0000256" key="2">
    <source>
        <dbReference type="ARBA" id="ARBA00006411"/>
    </source>
</evidence>
<evidence type="ECO:0008006" key="7">
    <source>
        <dbReference type="Google" id="ProtNLM"/>
    </source>
</evidence>
<accession>A0ABM8CRT6</accession>